<dbReference type="Proteomes" id="UP000663843">
    <property type="component" value="Unassembled WGS sequence"/>
</dbReference>
<accession>A0A8H3DKK4</accession>
<organism evidence="3 4">
    <name type="scientific">Rhizoctonia solani</name>
    <dbReference type="NCBI Taxonomy" id="456999"/>
    <lineage>
        <taxon>Eukaryota</taxon>
        <taxon>Fungi</taxon>
        <taxon>Dikarya</taxon>
        <taxon>Basidiomycota</taxon>
        <taxon>Agaricomycotina</taxon>
        <taxon>Agaricomycetes</taxon>
        <taxon>Cantharellales</taxon>
        <taxon>Ceratobasidiaceae</taxon>
        <taxon>Rhizoctonia</taxon>
    </lineage>
</organism>
<dbReference type="GO" id="GO:0016747">
    <property type="term" value="F:acyltransferase activity, transferring groups other than amino-acyl groups"/>
    <property type="evidence" value="ECO:0007669"/>
    <property type="project" value="InterPro"/>
</dbReference>
<feature type="compositionally biased region" description="Acidic residues" evidence="1">
    <location>
        <begin position="270"/>
        <end position="304"/>
    </location>
</feature>
<evidence type="ECO:0000313" key="4">
    <source>
        <dbReference type="Proteomes" id="UP000663843"/>
    </source>
</evidence>
<feature type="domain" description="N-acetyltransferase" evidence="2">
    <location>
        <begin position="46"/>
        <end position="214"/>
    </location>
</feature>
<proteinExistence type="predicted"/>
<dbReference type="PROSITE" id="PS51186">
    <property type="entry name" value="GNAT"/>
    <property type="match status" value="1"/>
</dbReference>
<protein>
    <recommendedName>
        <fullName evidence="2">N-acetyltransferase domain-containing protein</fullName>
    </recommendedName>
</protein>
<dbReference type="SUPFAM" id="SSF55729">
    <property type="entry name" value="Acyl-CoA N-acyltransferases (Nat)"/>
    <property type="match status" value="1"/>
</dbReference>
<sequence>MNDKLALPEGFDLELLESQGGGISPDDFSKLVSQLEQCGSFNYAGRQALGATLDELDIVYVILRKGFIYEPANSPIQYTHVLKDYEDYWLAGFGCLRAGQAASGGEGTAEILISLLPRAQRVGCGRFLVQKLVEYAFDTFHGSIHRITAPIICPVRPHYTAAQKKQVVSNTKQLCWMFEKFGFTFEGVTRGAVESFTDGKSVWHDAYRMSMLHTDYLEEGRSYFLSNTRAFPNLAAKTSPWESMMQRQDEEKRDLESWAEKPVQPALADDACDEGAQNDDESDDDTVLGGDDDGDWELPDDFED</sequence>
<dbReference type="Gene3D" id="3.40.630.30">
    <property type="match status" value="1"/>
</dbReference>
<feature type="compositionally biased region" description="Basic and acidic residues" evidence="1">
    <location>
        <begin position="247"/>
        <end position="259"/>
    </location>
</feature>
<evidence type="ECO:0000259" key="2">
    <source>
        <dbReference type="PROSITE" id="PS51186"/>
    </source>
</evidence>
<dbReference type="InterPro" id="IPR000182">
    <property type="entry name" value="GNAT_dom"/>
</dbReference>
<reference evidence="3" key="1">
    <citation type="submission" date="2021-01" db="EMBL/GenBank/DDBJ databases">
        <authorList>
            <person name="Kaushik A."/>
        </authorList>
    </citation>
    <scope>NUCLEOTIDE SEQUENCE</scope>
    <source>
        <strain evidence="3">AG2-2IIIB</strain>
    </source>
</reference>
<evidence type="ECO:0000313" key="3">
    <source>
        <dbReference type="EMBL" id="CAE6529798.1"/>
    </source>
</evidence>
<evidence type="ECO:0000256" key="1">
    <source>
        <dbReference type="SAM" id="MobiDB-lite"/>
    </source>
</evidence>
<dbReference type="InterPro" id="IPR016181">
    <property type="entry name" value="Acyl_CoA_acyltransferase"/>
</dbReference>
<gene>
    <name evidence="3" type="ORF">RDB_LOCUS177163</name>
</gene>
<feature type="region of interest" description="Disordered" evidence="1">
    <location>
        <begin position="241"/>
        <end position="304"/>
    </location>
</feature>
<name>A0A8H3DKK4_9AGAM</name>
<dbReference type="AlphaFoldDB" id="A0A8H3DKK4"/>
<comment type="caution">
    <text evidence="3">The sequence shown here is derived from an EMBL/GenBank/DDBJ whole genome shotgun (WGS) entry which is preliminary data.</text>
</comment>
<dbReference type="EMBL" id="CAJMWT010007978">
    <property type="protein sequence ID" value="CAE6529798.1"/>
    <property type="molecule type" value="Genomic_DNA"/>
</dbReference>